<evidence type="ECO:0008006" key="3">
    <source>
        <dbReference type="Google" id="ProtNLM"/>
    </source>
</evidence>
<proteinExistence type="predicted"/>
<protein>
    <recommendedName>
        <fullName evidence="3">Reverse transcriptase domain-containing protein</fullName>
    </recommendedName>
</protein>
<sequence length="57" mass="6480">MEEQEVTALIAIDLSAAFDTVDHDILLNVLQKTIRCMWHGSKLDRLLSSSKKLSYKC</sequence>
<evidence type="ECO:0000313" key="2">
    <source>
        <dbReference type="Proteomes" id="UP000828390"/>
    </source>
</evidence>
<dbReference type="AlphaFoldDB" id="A0A9D3YAW8"/>
<reference evidence="1" key="1">
    <citation type="journal article" date="2019" name="bioRxiv">
        <title>The Genome of the Zebra Mussel, Dreissena polymorpha: A Resource for Invasive Species Research.</title>
        <authorList>
            <person name="McCartney M.A."/>
            <person name="Auch B."/>
            <person name="Kono T."/>
            <person name="Mallez S."/>
            <person name="Zhang Y."/>
            <person name="Obille A."/>
            <person name="Becker A."/>
            <person name="Abrahante J.E."/>
            <person name="Garbe J."/>
            <person name="Badalamenti J.P."/>
            <person name="Herman A."/>
            <person name="Mangelson H."/>
            <person name="Liachko I."/>
            <person name="Sullivan S."/>
            <person name="Sone E.D."/>
            <person name="Koren S."/>
            <person name="Silverstein K.A.T."/>
            <person name="Beckman K.B."/>
            <person name="Gohl D.M."/>
        </authorList>
    </citation>
    <scope>NUCLEOTIDE SEQUENCE</scope>
    <source>
        <strain evidence="1">Duluth1</strain>
        <tissue evidence="1">Whole animal</tissue>
    </source>
</reference>
<accession>A0A9D3YAW8</accession>
<name>A0A9D3YAW8_DREPO</name>
<dbReference type="EMBL" id="JAIWYP010000016">
    <property type="protein sequence ID" value="KAH3695159.1"/>
    <property type="molecule type" value="Genomic_DNA"/>
</dbReference>
<organism evidence="1 2">
    <name type="scientific">Dreissena polymorpha</name>
    <name type="common">Zebra mussel</name>
    <name type="synonym">Mytilus polymorpha</name>
    <dbReference type="NCBI Taxonomy" id="45954"/>
    <lineage>
        <taxon>Eukaryota</taxon>
        <taxon>Metazoa</taxon>
        <taxon>Spiralia</taxon>
        <taxon>Lophotrochozoa</taxon>
        <taxon>Mollusca</taxon>
        <taxon>Bivalvia</taxon>
        <taxon>Autobranchia</taxon>
        <taxon>Heteroconchia</taxon>
        <taxon>Euheterodonta</taxon>
        <taxon>Imparidentia</taxon>
        <taxon>Neoheterodontei</taxon>
        <taxon>Myida</taxon>
        <taxon>Dreissenoidea</taxon>
        <taxon>Dreissenidae</taxon>
        <taxon>Dreissena</taxon>
    </lineage>
</organism>
<keyword evidence="2" id="KW-1185">Reference proteome</keyword>
<comment type="caution">
    <text evidence="1">The sequence shown here is derived from an EMBL/GenBank/DDBJ whole genome shotgun (WGS) entry which is preliminary data.</text>
</comment>
<gene>
    <name evidence="1" type="ORF">DPMN_082615</name>
</gene>
<evidence type="ECO:0000313" key="1">
    <source>
        <dbReference type="EMBL" id="KAH3695159.1"/>
    </source>
</evidence>
<dbReference type="Proteomes" id="UP000828390">
    <property type="component" value="Unassembled WGS sequence"/>
</dbReference>
<reference evidence="1" key="2">
    <citation type="submission" date="2020-11" db="EMBL/GenBank/DDBJ databases">
        <authorList>
            <person name="McCartney M.A."/>
            <person name="Auch B."/>
            <person name="Kono T."/>
            <person name="Mallez S."/>
            <person name="Becker A."/>
            <person name="Gohl D.M."/>
            <person name="Silverstein K.A.T."/>
            <person name="Koren S."/>
            <person name="Bechman K.B."/>
            <person name="Herman A."/>
            <person name="Abrahante J.E."/>
            <person name="Garbe J."/>
        </authorList>
    </citation>
    <scope>NUCLEOTIDE SEQUENCE</scope>
    <source>
        <strain evidence="1">Duluth1</strain>
        <tissue evidence="1">Whole animal</tissue>
    </source>
</reference>